<accession>A0A4R2BS52</accession>
<comment type="caution">
    <text evidence="1">The sequence shown here is derived from an EMBL/GenBank/DDBJ whole genome shotgun (WGS) entry which is preliminary data.</text>
</comment>
<organism evidence="1 2">
    <name type="scientific">Sinorhizobium americanum</name>
    <dbReference type="NCBI Taxonomy" id="194963"/>
    <lineage>
        <taxon>Bacteria</taxon>
        <taxon>Pseudomonadati</taxon>
        <taxon>Pseudomonadota</taxon>
        <taxon>Alphaproteobacteria</taxon>
        <taxon>Hyphomicrobiales</taxon>
        <taxon>Rhizobiaceae</taxon>
        <taxon>Sinorhizobium/Ensifer group</taxon>
        <taxon>Sinorhizobium</taxon>
    </lineage>
</organism>
<dbReference type="RefSeq" id="WP_132075836.1">
    <property type="nucleotide sequence ID" value="NZ_SLVU01000008.1"/>
</dbReference>
<reference evidence="1 2" key="1">
    <citation type="submission" date="2019-03" db="EMBL/GenBank/DDBJ databases">
        <title>Genomic Encyclopedia of Type Strains, Phase IV (KMG-V): Genome sequencing to study the core and pangenomes of soil and plant-associated prokaryotes.</title>
        <authorList>
            <person name="Whitman W."/>
        </authorList>
    </citation>
    <scope>NUCLEOTIDE SEQUENCE [LARGE SCALE GENOMIC DNA]</scope>
    <source>
        <strain evidence="1 2">23C40</strain>
    </source>
</reference>
<sequence>MSDLLPILEGLQAAQTDAERARWLLAAPPSTILEEHLEIRAIVAAAGFVAGLTAVAAEISALCAVRDRHGYTPDTIIMSRNIARADLAVIAYQQEENRTCR</sequence>
<dbReference type="Proteomes" id="UP000295043">
    <property type="component" value="Unassembled WGS sequence"/>
</dbReference>
<dbReference type="AlphaFoldDB" id="A0A4R2BS52"/>
<evidence type="ECO:0000313" key="2">
    <source>
        <dbReference type="Proteomes" id="UP000295043"/>
    </source>
</evidence>
<evidence type="ECO:0000313" key="1">
    <source>
        <dbReference type="EMBL" id="TCN30316.1"/>
    </source>
</evidence>
<gene>
    <name evidence="1" type="ORF">EV184_108190</name>
</gene>
<name>A0A4R2BS52_9HYPH</name>
<dbReference type="EMBL" id="SLVU01000008">
    <property type="protein sequence ID" value="TCN30316.1"/>
    <property type="molecule type" value="Genomic_DNA"/>
</dbReference>
<protein>
    <submittedName>
        <fullName evidence="1">Uncharacterized protein</fullName>
    </submittedName>
</protein>
<proteinExistence type="predicted"/>